<accession>X0VSG0</accession>
<organism evidence="1">
    <name type="scientific">marine sediment metagenome</name>
    <dbReference type="NCBI Taxonomy" id="412755"/>
    <lineage>
        <taxon>unclassified sequences</taxon>
        <taxon>metagenomes</taxon>
        <taxon>ecological metagenomes</taxon>
    </lineage>
</organism>
<reference evidence="1" key="1">
    <citation type="journal article" date="2014" name="Front. Microbiol.">
        <title>High frequency of phylogenetically diverse reductive dehalogenase-homologous genes in deep subseafloor sedimentary metagenomes.</title>
        <authorList>
            <person name="Kawai M."/>
            <person name="Futagami T."/>
            <person name="Toyoda A."/>
            <person name="Takaki Y."/>
            <person name="Nishi S."/>
            <person name="Hori S."/>
            <person name="Arai W."/>
            <person name="Tsubouchi T."/>
            <person name="Morono Y."/>
            <person name="Uchiyama I."/>
            <person name="Ito T."/>
            <person name="Fujiyama A."/>
            <person name="Inagaki F."/>
            <person name="Takami H."/>
        </authorList>
    </citation>
    <scope>NUCLEOTIDE SEQUENCE</scope>
    <source>
        <strain evidence="1">Expedition CK06-06</strain>
    </source>
</reference>
<name>X0VSG0_9ZZZZ</name>
<dbReference type="AlphaFoldDB" id="X0VSG0"/>
<gene>
    <name evidence="1" type="ORF">S01H1_59299</name>
</gene>
<proteinExistence type="predicted"/>
<dbReference type="EMBL" id="BARS01038784">
    <property type="protein sequence ID" value="GAG14067.1"/>
    <property type="molecule type" value="Genomic_DNA"/>
</dbReference>
<evidence type="ECO:0000313" key="1">
    <source>
        <dbReference type="EMBL" id="GAG14067.1"/>
    </source>
</evidence>
<evidence type="ECO:0008006" key="2">
    <source>
        <dbReference type="Google" id="ProtNLM"/>
    </source>
</evidence>
<protein>
    <recommendedName>
        <fullName evidence="2">Radical SAM core domain-containing protein</fullName>
    </recommendedName>
</protein>
<feature type="non-terminal residue" evidence="1">
    <location>
        <position position="165"/>
    </location>
</feature>
<sequence length="165" mass="19140">MYKENPKTKGSGIICAIPQIGTCPNNCEDCFFQSGRSYLEPLEDNLPNIPEQVDYQVVRVNDGNDSNVDYPTVEMKTQHYLHRFFNTAIPKIPSKTVPFVLTVNPGKQTDKSFWHLSTAKNLMFVRFRANTWNIELQKECIEFYSRRDIPIVLTFMAYFDTTNKI</sequence>
<comment type="caution">
    <text evidence="1">The sequence shown here is derived from an EMBL/GenBank/DDBJ whole genome shotgun (WGS) entry which is preliminary data.</text>
</comment>